<organism evidence="9 10">
    <name type="scientific">Pullulanibacillus pueri</name>
    <dbReference type="NCBI Taxonomy" id="1437324"/>
    <lineage>
        <taxon>Bacteria</taxon>
        <taxon>Bacillati</taxon>
        <taxon>Bacillota</taxon>
        <taxon>Bacilli</taxon>
        <taxon>Bacillales</taxon>
        <taxon>Sporolactobacillaceae</taxon>
        <taxon>Pullulanibacillus</taxon>
    </lineage>
</organism>
<reference evidence="9" key="1">
    <citation type="journal article" date="2014" name="Int. J. Syst. Evol. Microbiol.">
        <title>Complete genome sequence of Corynebacterium casei LMG S-19264T (=DSM 44701T), isolated from a smear-ripened cheese.</title>
        <authorList>
            <consortium name="US DOE Joint Genome Institute (JGI-PGF)"/>
            <person name="Walter F."/>
            <person name="Albersmeier A."/>
            <person name="Kalinowski J."/>
            <person name="Ruckert C."/>
        </authorList>
    </citation>
    <scope>NUCLEOTIDE SEQUENCE</scope>
    <source>
        <strain evidence="9">CGMCC 1.12777</strain>
    </source>
</reference>
<protein>
    <submittedName>
        <fullName evidence="9">Putative flavodoxin-1</fullName>
    </submittedName>
</protein>
<dbReference type="InterPro" id="IPR029039">
    <property type="entry name" value="Flavoprotein-like_sf"/>
</dbReference>
<dbReference type="Pfam" id="PF00258">
    <property type="entry name" value="Flavodoxin_1"/>
    <property type="match status" value="1"/>
</dbReference>
<dbReference type="InterPro" id="IPR050619">
    <property type="entry name" value="Flavodoxin"/>
</dbReference>
<gene>
    <name evidence="9" type="primary">ykuN</name>
    <name evidence="9" type="ORF">GCM10007096_20380</name>
</gene>
<evidence type="ECO:0000256" key="1">
    <source>
        <dbReference type="ARBA" id="ARBA00001917"/>
    </source>
</evidence>
<evidence type="ECO:0000256" key="4">
    <source>
        <dbReference type="ARBA" id="ARBA00022448"/>
    </source>
</evidence>
<keyword evidence="5" id="KW-0285">Flavoprotein</keyword>
<evidence type="ECO:0000256" key="7">
    <source>
        <dbReference type="ARBA" id="ARBA00022982"/>
    </source>
</evidence>
<comment type="cofactor">
    <cofactor evidence="1">
        <name>FMN</name>
        <dbReference type="ChEBI" id="CHEBI:58210"/>
    </cofactor>
</comment>
<evidence type="ECO:0000256" key="5">
    <source>
        <dbReference type="ARBA" id="ARBA00022630"/>
    </source>
</evidence>
<evidence type="ECO:0000259" key="8">
    <source>
        <dbReference type="PROSITE" id="PS50902"/>
    </source>
</evidence>
<comment type="caution">
    <text evidence="9">The sequence shown here is derived from an EMBL/GenBank/DDBJ whole genome shotgun (WGS) entry which is preliminary data.</text>
</comment>
<keyword evidence="7" id="KW-0249">Electron transport</keyword>
<keyword evidence="10" id="KW-1185">Reference proteome</keyword>
<dbReference type="GO" id="GO:0010181">
    <property type="term" value="F:FMN binding"/>
    <property type="evidence" value="ECO:0007669"/>
    <property type="project" value="InterPro"/>
</dbReference>
<comment type="similarity">
    <text evidence="3">Belongs to the flavodoxin family.</text>
</comment>
<evidence type="ECO:0000256" key="3">
    <source>
        <dbReference type="ARBA" id="ARBA00005267"/>
    </source>
</evidence>
<comment type="function">
    <text evidence="2">Low-potential electron donor to a number of redox enzymes.</text>
</comment>
<dbReference type="AlphaFoldDB" id="A0A8J2ZVM9"/>
<feature type="domain" description="Flavodoxin-like" evidence="8">
    <location>
        <begin position="12"/>
        <end position="151"/>
    </location>
</feature>
<accession>A0A8J2ZVM9</accession>
<dbReference type="PANTHER" id="PTHR42809:SF1">
    <property type="entry name" value="FLAVODOXIN 1"/>
    <property type="match status" value="1"/>
</dbReference>
<dbReference type="GO" id="GO:0016651">
    <property type="term" value="F:oxidoreductase activity, acting on NAD(P)H"/>
    <property type="evidence" value="ECO:0007669"/>
    <property type="project" value="UniProtKB-ARBA"/>
</dbReference>
<keyword evidence="4" id="KW-0813">Transport</keyword>
<dbReference type="SUPFAM" id="SSF52218">
    <property type="entry name" value="Flavoproteins"/>
    <property type="match status" value="1"/>
</dbReference>
<evidence type="ECO:0000313" key="9">
    <source>
        <dbReference type="EMBL" id="GGH81857.1"/>
    </source>
</evidence>
<evidence type="ECO:0000256" key="2">
    <source>
        <dbReference type="ARBA" id="ARBA00003297"/>
    </source>
</evidence>
<dbReference type="RefSeq" id="WP_308420028.1">
    <property type="nucleotide sequence ID" value="NZ_BMFV01000013.1"/>
</dbReference>
<dbReference type="EMBL" id="BMFV01000013">
    <property type="protein sequence ID" value="GGH81857.1"/>
    <property type="molecule type" value="Genomic_DNA"/>
</dbReference>
<dbReference type="Gene3D" id="3.40.50.360">
    <property type="match status" value="1"/>
</dbReference>
<reference evidence="9" key="2">
    <citation type="submission" date="2020-09" db="EMBL/GenBank/DDBJ databases">
        <authorList>
            <person name="Sun Q."/>
            <person name="Zhou Y."/>
        </authorList>
    </citation>
    <scope>NUCLEOTIDE SEQUENCE</scope>
    <source>
        <strain evidence="9">CGMCC 1.12777</strain>
    </source>
</reference>
<proteinExistence type="inferred from homology"/>
<evidence type="ECO:0000256" key="6">
    <source>
        <dbReference type="ARBA" id="ARBA00022643"/>
    </source>
</evidence>
<dbReference type="InterPro" id="IPR008254">
    <property type="entry name" value="Flavodoxin/NO_synth"/>
</dbReference>
<keyword evidence="6" id="KW-0288">FMN</keyword>
<dbReference type="PROSITE" id="PS50902">
    <property type="entry name" value="FLAVODOXIN_LIKE"/>
    <property type="match status" value="1"/>
</dbReference>
<dbReference type="PANTHER" id="PTHR42809">
    <property type="entry name" value="FLAVODOXIN 2"/>
    <property type="match status" value="1"/>
</dbReference>
<name>A0A8J2ZVM9_9BACL</name>
<evidence type="ECO:0000313" key="10">
    <source>
        <dbReference type="Proteomes" id="UP000656813"/>
    </source>
</evidence>
<sequence>MRERSVGESMKIAIVYTSVTGNTEALMRIIKQAFQEKDQALSLFIYSVDTFDLSTLSRWDAVVVGTYSWGNGKIPREMRSLFTAFEEQEVSPLVTGVFGTGDSFYPHFCGAVDRFRDMLYVHTDLAVTLKVELLPQLQDLERCALFVERLLTRLKQRNIGKVFA</sequence>
<dbReference type="Proteomes" id="UP000656813">
    <property type="component" value="Unassembled WGS sequence"/>
</dbReference>